<evidence type="ECO:0000256" key="11">
    <source>
        <dbReference type="PIRSR" id="PIRSR000412-50"/>
    </source>
</evidence>
<dbReference type="PANTHER" id="PTHR11680">
    <property type="entry name" value="SERINE HYDROXYMETHYLTRANSFERASE"/>
    <property type="match status" value="1"/>
</dbReference>
<dbReference type="EC" id="2.1.2.1" evidence="10"/>
<accession>A0A1G6K9M7</accession>
<dbReference type="GO" id="GO:0030170">
    <property type="term" value="F:pyridoxal phosphate binding"/>
    <property type="evidence" value="ECO:0007669"/>
    <property type="project" value="UniProtKB-UniRule"/>
</dbReference>
<keyword evidence="13" id="KW-0489">Methyltransferase</keyword>
<comment type="cofactor">
    <cofactor evidence="1 10 11">
        <name>pyridoxal 5'-phosphate</name>
        <dbReference type="ChEBI" id="CHEBI:597326"/>
    </cofactor>
</comment>
<dbReference type="InterPro" id="IPR015422">
    <property type="entry name" value="PyrdxlP-dep_Trfase_small"/>
</dbReference>
<evidence type="ECO:0000256" key="4">
    <source>
        <dbReference type="ARBA" id="ARBA00011738"/>
    </source>
</evidence>
<organism evidence="13 14">
    <name type="scientific">Parafannyhessea umbonata</name>
    <dbReference type="NCBI Taxonomy" id="604330"/>
    <lineage>
        <taxon>Bacteria</taxon>
        <taxon>Bacillati</taxon>
        <taxon>Actinomycetota</taxon>
        <taxon>Coriobacteriia</taxon>
        <taxon>Coriobacteriales</taxon>
        <taxon>Atopobiaceae</taxon>
        <taxon>Parafannyhessea</taxon>
    </lineage>
</organism>
<evidence type="ECO:0000256" key="7">
    <source>
        <dbReference type="ARBA" id="ARBA00022679"/>
    </source>
</evidence>
<keyword evidence="14" id="KW-1185">Reference proteome</keyword>
<dbReference type="NCBIfam" id="NF000586">
    <property type="entry name" value="PRK00011.1"/>
    <property type="match status" value="1"/>
</dbReference>
<evidence type="ECO:0000256" key="2">
    <source>
        <dbReference type="ARBA" id="ARBA00004496"/>
    </source>
</evidence>
<comment type="function">
    <text evidence="9">Catalyzes the reversible interconversion of serine and glycine with tetrahydrofolate (THF) serving as the one-carbon carrier. This reaction serves as the major source of one-carbon groups required for the biosynthesis of purines, thymidylate, methionine, and other important biomolecules. Also exhibits THF-independent aldolase activity toward beta-hydroxyamino acids, producing glycine and aldehydes, via a retro-aldol mechanism. Thus, is able to catalyze the cleavage of L-allo-threonine.</text>
</comment>
<dbReference type="UniPathway" id="UPA00288">
    <property type="reaction ID" value="UER01023"/>
</dbReference>
<feature type="binding site" evidence="10">
    <location>
        <begin position="353"/>
        <end position="355"/>
    </location>
    <ligand>
        <name>(6S)-5,6,7,8-tetrahydrofolate</name>
        <dbReference type="ChEBI" id="CHEBI:57453"/>
    </ligand>
</feature>
<dbReference type="GO" id="GO:0032259">
    <property type="term" value="P:methylation"/>
    <property type="evidence" value="ECO:0007669"/>
    <property type="project" value="UniProtKB-KW"/>
</dbReference>
<protein>
    <recommendedName>
        <fullName evidence="10">Serine hydroxymethyltransferase</fullName>
        <shortName evidence="10">SHMT</shortName>
        <shortName evidence="10">Serine methylase</shortName>
        <ecNumber evidence="10">2.1.2.1</ecNumber>
    </recommendedName>
</protein>
<dbReference type="UniPathway" id="UPA00193"/>
<keyword evidence="7 10" id="KW-0808">Transferase</keyword>
<keyword evidence="5 10" id="KW-0963">Cytoplasm</keyword>
<comment type="subcellular location">
    <subcellularLocation>
        <location evidence="2 10">Cytoplasm</location>
    </subcellularLocation>
</comment>
<comment type="catalytic activity">
    <reaction evidence="10">
        <text>(6R)-5,10-methylene-5,6,7,8-tetrahydrofolate + glycine + H2O = (6S)-5,6,7,8-tetrahydrofolate + L-serine</text>
        <dbReference type="Rhea" id="RHEA:15481"/>
        <dbReference type="ChEBI" id="CHEBI:15377"/>
        <dbReference type="ChEBI" id="CHEBI:15636"/>
        <dbReference type="ChEBI" id="CHEBI:33384"/>
        <dbReference type="ChEBI" id="CHEBI:57305"/>
        <dbReference type="ChEBI" id="CHEBI:57453"/>
        <dbReference type="EC" id="2.1.2.1"/>
    </reaction>
</comment>
<dbReference type="PANTHER" id="PTHR11680:SF35">
    <property type="entry name" value="SERINE HYDROXYMETHYLTRANSFERASE 1"/>
    <property type="match status" value="1"/>
</dbReference>
<feature type="binding site" evidence="10">
    <location>
        <position position="119"/>
    </location>
    <ligand>
        <name>(6S)-5,6,7,8-tetrahydrofolate</name>
        <dbReference type="ChEBI" id="CHEBI:57453"/>
    </ligand>
</feature>
<comment type="caution">
    <text evidence="10">Lacks conserved residue(s) required for the propagation of feature annotation.</text>
</comment>
<dbReference type="Pfam" id="PF00464">
    <property type="entry name" value="SHMT"/>
    <property type="match status" value="1"/>
</dbReference>
<evidence type="ECO:0000256" key="5">
    <source>
        <dbReference type="ARBA" id="ARBA00022490"/>
    </source>
</evidence>
<name>A0A1G6K9M7_9ACTN</name>
<feature type="site" description="Plays an important role in substrate specificity" evidence="10">
    <location>
        <position position="227"/>
    </location>
</feature>
<evidence type="ECO:0000256" key="3">
    <source>
        <dbReference type="ARBA" id="ARBA00006376"/>
    </source>
</evidence>
<comment type="pathway">
    <text evidence="10">One-carbon metabolism; tetrahydrofolate interconversion.</text>
</comment>
<keyword evidence="10" id="KW-0028">Amino-acid biosynthesis</keyword>
<feature type="domain" description="Serine hydroxymethyltransferase-like" evidence="12">
    <location>
        <begin position="6"/>
        <end position="384"/>
    </location>
</feature>
<dbReference type="GO" id="GO:0035999">
    <property type="term" value="P:tetrahydrofolate interconversion"/>
    <property type="evidence" value="ECO:0007669"/>
    <property type="project" value="UniProtKB-UniRule"/>
</dbReference>
<dbReference type="AlphaFoldDB" id="A0A1G6K9M7"/>
<evidence type="ECO:0000256" key="6">
    <source>
        <dbReference type="ARBA" id="ARBA00022563"/>
    </source>
</evidence>
<dbReference type="InterPro" id="IPR015424">
    <property type="entry name" value="PyrdxlP-dep_Trfase"/>
</dbReference>
<gene>
    <name evidence="10" type="primary">glyA</name>
    <name evidence="13" type="ORF">SAMN04487824_10716</name>
</gene>
<evidence type="ECO:0000313" key="14">
    <source>
        <dbReference type="Proteomes" id="UP000198528"/>
    </source>
</evidence>
<evidence type="ECO:0000256" key="1">
    <source>
        <dbReference type="ARBA" id="ARBA00001933"/>
    </source>
</evidence>
<feature type="binding site" evidence="10">
    <location>
        <begin position="123"/>
        <end position="125"/>
    </location>
    <ligand>
        <name>(6S)-5,6,7,8-tetrahydrofolate</name>
        <dbReference type="ChEBI" id="CHEBI:57453"/>
    </ligand>
</feature>
<proteinExistence type="inferred from homology"/>
<evidence type="ECO:0000256" key="10">
    <source>
        <dbReference type="HAMAP-Rule" id="MF_00051"/>
    </source>
</evidence>
<keyword evidence="8 10" id="KW-0663">Pyridoxal phosphate</keyword>
<dbReference type="HAMAP" id="MF_00051">
    <property type="entry name" value="SHMT"/>
    <property type="match status" value="1"/>
</dbReference>
<comment type="pathway">
    <text evidence="10">Amino-acid biosynthesis; glycine biosynthesis; glycine from L-serine: step 1/1.</text>
</comment>
<dbReference type="GO" id="GO:0008168">
    <property type="term" value="F:methyltransferase activity"/>
    <property type="evidence" value="ECO:0007669"/>
    <property type="project" value="UniProtKB-KW"/>
</dbReference>
<dbReference type="InterPro" id="IPR039429">
    <property type="entry name" value="SHMT-like_dom"/>
</dbReference>
<evidence type="ECO:0000256" key="8">
    <source>
        <dbReference type="ARBA" id="ARBA00022898"/>
    </source>
</evidence>
<dbReference type="InterPro" id="IPR001085">
    <property type="entry name" value="Ser_HO-MeTrfase"/>
</dbReference>
<dbReference type="InterPro" id="IPR015421">
    <property type="entry name" value="PyrdxlP-dep_Trfase_major"/>
</dbReference>
<sequence>MYLEHLRQEDPEVAACVDDELQRQRDSIELIASENFVSTAVMEAVGSPLTNKYAEGLPGKRYYGGCWAVDKVENLAIERVKRLFGSEFANVQPHSGAQANYAAESVFAKPGDTIMGMDLSNGGHLTHGSKANYSGRLHEVVSYGLDPKTERIDYDDVAAKAEKCHPTLIIAGASAYPRIIDFERFAQIAHDNGAALMVDMAHIAGLVATGAHPSPVPYADVVTSTTHKTLRGTRGGIILWNNPDYTKRLNSAVFPGSQGGPLEHVIAGKAVAFGEALKPEFATYIENVCKNAKALGRGMQSKGLRLVTGGTDNHLLLVDLTPAKDITGRDAEQALERVGITVNKNTIPGEQRSPFVTSGIRVGSAAITTRGFSEEECERVGQLIGKTVFALQNDEGFKIDDVKAEVAQMLARHPLYPELA</sequence>
<feature type="modified residue" description="N6-(pyridoxal phosphate)lysine" evidence="10 11">
    <location>
        <position position="228"/>
    </location>
</feature>
<dbReference type="STRING" id="604330.SAMN04489857_2038"/>
<evidence type="ECO:0000256" key="9">
    <source>
        <dbReference type="ARBA" id="ARBA00054606"/>
    </source>
</evidence>
<comment type="similarity">
    <text evidence="3 10">Belongs to the SHMT family.</text>
</comment>
<dbReference type="GO" id="GO:0019264">
    <property type="term" value="P:glycine biosynthetic process from serine"/>
    <property type="evidence" value="ECO:0007669"/>
    <property type="project" value="UniProtKB-UniRule"/>
</dbReference>
<dbReference type="PIRSF" id="PIRSF000412">
    <property type="entry name" value="SHMT"/>
    <property type="match status" value="1"/>
</dbReference>
<dbReference type="Gene3D" id="3.90.1150.10">
    <property type="entry name" value="Aspartate Aminotransferase, domain 1"/>
    <property type="match status" value="1"/>
</dbReference>
<dbReference type="Gene3D" id="3.40.640.10">
    <property type="entry name" value="Type I PLP-dependent aspartate aminotransferase-like (Major domain)"/>
    <property type="match status" value="1"/>
</dbReference>
<comment type="subunit">
    <text evidence="4 10">Homodimer.</text>
</comment>
<dbReference type="GO" id="GO:0042803">
    <property type="term" value="F:protein homodimerization activity"/>
    <property type="evidence" value="ECO:0007669"/>
    <property type="project" value="UniProtKB-ARBA"/>
</dbReference>
<reference evidence="14" key="1">
    <citation type="submission" date="2016-10" db="EMBL/GenBank/DDBJ databases">
        <authorList>
            <person name="Varghese N."/>
            <person name="Submissions S."/>
        </authorList>
    </citation>
    <scope>NUCLEOTIDE SEQUENCE [LARGE SCALE GENOMIC DNA]</scope>
    <source>
        <strain evidence="14">DSM 22619</strain>
    </source>
</reference>
<evidence type="ECO:0000259" key="12">
    <source>
        <dbReference type="Pfam" id="PF00464"/>
    </source>
</evidence>
<dbReference type="InterPro" id="IPR049943">
    <property type="entry name" value="Ser_HO-MeTrfase-like"/>
</dbReference>
<dbReference type="Proteomes" id="UP000198528">
    <property type="component" value="Unassembled WGS sequence"/>
</dbReference>
<evidence type="ECO:0000313" key="13">
    <source>
        <dbReference type="EMBL" id="SDC27285.1"/>
    </source>
</evidence>
<dbReference type="CDD" id="cd00378">
    <property type="entry name" value="SHMT"/>
    <property type="match status" value="1"/>
</dbReference>
<dbReference type="GO" id="GO:0005829">
    <property type="term" value="C:cytosol"/>
    <property type="evidence" value="ECO:0007669"/>
    <property type="project" value="TreeGrafter"/>
</dbReference>
<dbReference type="SUPFAM" id="SSF53383">
    <property type="entry name" value="PLP-dependent transferases"/>
    <property type="match status" value="1"/>
</dbReference>
<keyword evidence="6 10" id="KW-0554">One-carbon metabolism</keyword>
<dbReference type="EMBL" id="FMZL01000007">
    <property type="protein sequence ID" value="SDC27285.1"/>
    <property type="molecule type" value="Genomic_DNA"/>
</dbReference>
<dbReference type="GO" id="GO:0004372">
    <property type="term" value="F:glycine hydroxymethyltransferase activity"/>
    <property type="evidence" value="ECO:0007669"/>
    <property type="project" value="UniProtKB-UniRule"/>
</dbReference>
<dbReference type="RefSeq" id="WP_090846003.1">
    <property type="nucleotide sequence ID" value="NZ_FMZL01000007.1"/>
</dbReference>
<dbReference type="FunFam" id="3.40.640.10:FF:000001">
    <property type="entry name" value="Serine hydroxymethyltransferase"/>
    <property type="match status" value="1"/>
</dbReference>